<keyword evidence="4" id="KW-1185">Reference proteome</keyword>
<evidence type="ECO:0000313" key="4">
    <source>
        <dbReference type="Proteomes" id="UP001178508"/>
    </source>
</evidence>
<dbReference type="EMBL" id="OY660869">
    <property type="protein sequence ID" value="CAJ1057815.1"/>
    <property type="molecule type" value="Genomic_DNA"/>
</dbReference>
<dbReference type="InterPro" id="IPR026960">
    <property type="entry name" value="RVT-Znf"/>
</dbReference>
<evidence type="ECO:0000313" key="3">
    <source>
        <dbReference type="EMBL" id="CAJ1057815.1"/>
    </source>
</evidence>
<feature type="compositionally biased region" description="Gly residues" evidence="1">
    <location>
        <begin position="312"/>
        <end position="325"/>
    </location>
</feature>
<dbReference type="Proteomes" id="UP001178508">
    <property type="component" value="Chromosome 6"/>
</dbReference>
<proteinExistence type="predicted"/>
<organism evidence="3 4">
    <name type="scientific">Xyrichtys novacula</name>
    <name type="common">Pearly razorfish</name>
    <name type="synonym">Hemipteronotus novacula</name>
    <dbReference type="NCBI Taxonomy" id="13765"/>
    <lineage>
        <taxon>Eukaryota</taxon>
        <taxon>Metazoa</taxon>
        <taxon>Chordata</taxon>
        <taxon>Craniata</taxon>
        <taxon>Vertebrata</taxon>
        <taxon>Euteleostomi</taxon>
        <taxon>Actinopterygii</taxon>
        <taxon>Neopterygii</taxon>
        <taxon>Teleostei</taxon>
        <taxon>Neoteleostei</taxon>
        <taxon>Acanthomorphata</taxon>
        <taxon>Eupercaria</taxon>
        <taxon>Labriformes</taxon>
        <taxon>Labridae</taxon>
        <taxon>Xyrichtys</taxon>
    </lineage>
</organism>
<sequence length="325" mass="35920">MKKNKEKGGKGVPDLGLFLKSRYASLAIRAAMAPSRNPKTAALTRFWMGSYLQRLKILPVDLRIPVSFNLPPAYLLIQKFLKHFKLEEEQLDILTNHRSLISVVQEREPVSPVRGLALGEPSTVWRNVNHPALPNRLRDLSWMVAHEILPVRSVMHSRGMSTSSLCPRPGCGAPESVRHLLWECSAAVEQWSLAGTLQFPCLPAREVLTAQLVLYGVSHEQQPPKDFSQQWLTLAAIKDAIWTSRNLLVRKHKQIPPVAVLRMAAATVTMAGAAGGRPRKQPQRRIASVPIRTKEPELHGKSSKQQQPGSPGVAGGKEQQGGGLL</sequence>
<name>A0AAV1F9U5_XYRNO</name>
<reference evidence="3" key="1">
    <citation type="submission" date="2023-08" db="EMBL/GenBank/DDBJ databases">
        <authorList>
            <person name="Alioto T."/>
            <person name="Alioto T."/>
            <person name="Gomez Garrido J."/>
        </authorList>
    </citation>
    <scope>NUCLEOTIDE SEQUENCE</scope>
</reference>
<accession>A0AAV1F9U5</accession>
<protein>
    <submittedName>
        <fullName evidence="3">Uncharacterized protein LOC122886585</fullName>
    </submittedName>
</protein>
<dbReference type="AlphaFoldDB" id="A0AAV1F9U5"/>
<evidence type="ECO:0000259" key="2">
    <source>
        <dbReference type="Pfam" id="PF13966"/>
    </source>
</evidence>
<feature type="domain" description="Reverse transcriptase zinc-binding" evidence="2">
    <location>
        <begin position="124"/>
        <end position="191"/>
    </location>
</feature>
<evidence type="ECO:0000256" key="1">
    <source>
        <dbReference type="SAM" id="MobiDB-lite"/>
    </source>
</evidence>
<dbReference type="Pfam" id="PF13966">
    <property type="entry name" value="zf-RVT"/>
    <property type="match status" value="1"/>
</dbReference>
<gene>
    <name evidence="3" type="ORF">XNOV1_A002380</name>
</gene>
<feature type="region of interest" description="Disordered" evidence="1">
    <location>
        <begin position="272"/>
        <end position="325"/>
    </location>
</feature>